<name>A0ABD2VYX5_9HYME</name>
<keyword evidence="2" id="KW-1185">Reference proteome</keyword>
<organism evidence="1 2">
    <name type="scientific">Trichogramma kaykai</name>
    <dbReference type="NCBI Taxonomy" id="54128"/>
    <lineage>
        <taxon>Eukaryota</taxon>
        <taxon>Metazoa</taxon>
        <taxon>Ecdysozoa</taxon>
        <taxon>Arthropoda</taxon>
        <taxon>Hexapoda</taxon>
        <taxon>Insecta</taxon>
        <taxon>Pterygota</taxon>
        <taxon>Neoptera</taxon>
        <taxon>Endopterygota</taxon>
        <taxon>Hymenoptera</taxon>
        <taxon>Apocrita</taxon>
        <taxon>Proctotrupomorpha</taxon>
        <taxon>Chalcidoidea</taxon>
        <taxon>Trichogrammatidae</taxon>
        <taxon>Trichogramma</taxon>
    </lineage>
</organism>
<gene>
    <name evidence="1" type="ORF">TKK_018568</name>
</gene>
<dbReference type="Proteomes" id="UP001627154">
    <property type="component" value="Unassembled WGS sequence"/>
</dbReference>
<evidence type="ECO:0000313" key="2">
    <source>
        <dbReference type="Proteomes" id="UP001627154"/>
    </source>
</evidence>
<sequence length="157" mass="17751">MYTVDKSSNAICSLIHVYLYFSFPISTSGTSEKKKKRNVNLILARLDDTEAGCPILTRSEGERFSLFVRPHTARVFPSRGRLVSRSHFVSAARAIAHAGVHIPLYTGRIMYTVQRMSVFLKSSLIRLRDIARGYLEFMCSSCVRALGERIGFMYTCT</sequence>
<dbReference type="EMBL" id="JBJJXI010000151">
    <property type="protein sequence ID" value="KAL3385833.1"/>
    <property type="molecule type" value="Genomic_DNA"/>
</dbReference>
<evidence type="ECO:0000313" key="1">
    <source>
        <dbReference type="EMBL" id="KAL3385833.1"/>
    </source>
</evidence>
<comment type="caution">
    <text evidence="1">The sequence shown here is derived from an EMBL/GenBank/DDBJ whole genome shotgun (WGS) entry which is preliminary data.</text>
</comment>
<dbReference type="AlphaFoldDB" id="A0ABD2VYX5"/>
<reference evidence="1 2" key="1">
    <citation type="journal article" date="2024" name="bioRxiv">
        <title>A reference genome for Trichogramma kaykai: A tiny desert-dwelling parasitoid wasp with competing sex-ratio distorters.</title>
        <authorList>
            <person name="Culotta J."/>
            <person name="Lindsey A.R."/>
        </authorList>
    </citation>
    <scope>NUCLEOTIDE SEQUENCE [LARGE SCALE GENOMIC DNA]</scope>
    <source>
        <strain evidence="1 2">KSX58</strain>
    </source>
</reference>
<proteinExistence type="predicted"/>
<accession>A0ABD2VYX5</accession>
<protein>
    <submittedName>
        <fullName evidence="1">Uncharacterized protein</fullName>
    </submittedName>
</protein>